<dbReference type="Proteomes" id="UP001240236">
    <property type="component" value="Unassembled WGS sequence"/>
</dbReference>
<evidence type="ECO:0000313" key="2">
    <source>
        <dbReference type="Proteomes" id="UP001240236"/>
    </source>
</evidence>
<evidence type="ECO:0000313" key="1">
    <source>
        <dbReference type="EMBL" id="MDQ0371490.1"/>
    </source>
</evidence>
<protein>
    <submittedName>
        <fullName evidence="1">Uncharacterized protein</fullName>
    </submittedName>
</protein>
<comment type="caution">
    <text evidence="1">The sequence shown here is derived from an EMBL/GenBank/DDBJ whole genome shotgun (WGS) entry which is preliminary data.</text>
</comment>
<reference evidence="1 2" key="1">
    <citation type="submission" date="2023-07" db="EMBL/GenBank/DDBJ databases">
        <title>Sequencing the genomes of 1000 actinobacteria strains.</title>
        <authorList>
            <person name="Klenk H.-P."/>
        </authorList>
    </citation>
    <scope>NUCLEOTIDE SEQUENCE [LARGE SCALE GENOMIC DNA]</scope>
    <source>
        <strain evidence="1 2">DSM 44709</strain>
    </source>
</reference>
<proteinExistence type="predicted"/>
<organism evidence="1 2">
    <name type="scientific">Catenuloplanes indicus</name>
    <dbReference type="NCBI Taxonomy" id="137267"/>
    <lineage>
        <taxon>Bacteria</taxon>
        <taxon>Bacillati</taxon>
        <taxon>Actinomycetota</taxon>
        <taxon>Actinomycetes</taxon>
        <taxon>Micromonosporales</taxon>
        <taxon>Micromonosporaceae</taxon>
        <taxon>Catenuloplanes</taxon>
    </lineage>
</organism>
<dbReference type="AlphaFoldDB" id="A0AAE4B1J1"/>
<accession>A0AAE4B1J1</accession>
<keyword evidence="2" id="KW-1185">Reference proteome</keyword>
<gene>
    <name evidence="1" type="ORF">J2S42_008159</name>
</gene>
<dbReference type="EMBL" id="JAUSUZ010000001">
    <property type="protein sequence ID" value="MDQ0371490.1"/>
    <property type="molecule type" value="Genomic_DNA"/>
</dbReference>
<sequence>MTTATCPKGHDSGTHDYCDTCGAPMHGVARDSPAVGVREDPVVPVVPRPVRTRR</sequence>
<name>A0AAE4B1J1_9ACTN</name>